<gene>
    <name evidence="1" type="ORF">LVJ82_00525</name>
</gene>
<dbReference type="RefSeq" id="WP_058357188.1">
    <property type="nucleotide sequence ID" value="NZ_CABKVG010000010.1"/>
</dbReference>
<accession>A0ABY4E131</accession>
<dbReference type="Proteomes" id="UP000832011">
    <property type="component" value="Chromosome"/>
</dbReference>
<evidence type="ECO:0008006" key="3">
    <source>
        <dbReference type="Google" id="ProtNLM"/>
    </source>
</evidence>
<protein>
    <recommendedName>
        <fullName evidence="3">tRNA_anti-like</fullName>
    </recommendedName>
</protein>
<name>A0ABY4E131_9NEIS</name>
<reference evidence="1 2" key="1">
    <citation type="journal article" date="2022" name="Res Sq">
        <title>Evolution of multicellular longitudinally dividing oral cavity symbionts (Neisseriaceae).</title>
        <authorList>
            <person name="Nyongesa S."/>
            <person name="Weber P."/>
            <person name="Bernet E."/>
            <person name="Pullido F."/>
            <person name="Nieckarz M."/>
            <person name="Delaby M."/>
            <person name="Nieves C."/>
            <person name="Viehboeck T."/>
            <person name="Krause N."/>
            <person name="Rivera-Millot A."/>
            <person name="Nakamura A."/>
            <person name="Vischer N."/>
            <person name="VanNieuwenhze M."/>
            <person name="Brun Y."/>
            <person name="Cava F."/>
            <person name="Bulgheresi S."/>
            <person name="Veyrier F."/>
        </authorList>
    </citation>
    <scope>NUCLEOTIDE SEQUENCE [LARGE SCALE GENOMIC DNA]</scope>
    <source>
        <strain evidence="1 2">SN4</strain>
    </source>
</reference>
<dbReference type="EMBL" id="CP091511">
    <property type="protein sequence ID" value="UOO89499.1"/>
    <property type="molecule type" value="Genomic_DNA"/>
</dbReference>
<proteinExistence type="predicted"/>
<evidence type="ECO:0000313" key="2">
    <source>
        <dbReference type="Proteomes" id="UP000832011"/>
    </source>
</evidence>
<evidence type="ECO:0000313" key="1">
    <source>
        <dbReference type="EMBL" id="UOO89499.1"/>
    </source>
</evidence>
<sequence>MKWLLILSFSAITLSACDSSKKEEPKAASQPIHRESVTMDSDKIYNEALENPFAFEKNIAGKSIKLIGKIESIKQSSSDNLPLISFGYHEIYRKKSSIVETPNVYAILDSKDEASSLVVGESLIIECNKVDISNLTKYGSVRLTECKVDTRQK</sequence>
<organism evidence="1 2">
    <name type="scientific">Vitreoscilla massiliensis</name>
    <dbReference type="NCBI Taxonomy" id="1689272"/>
    <lineage>
        <taxon>Bacteria</taxon>
        <taxon>Pseudomonadati</taxon>
        <taxon>Pseudomonadota</taxon>
        <taxon>Betaproteobacteria</taxon>
        <taxon>Neisseriales</taxon>
        <taxon>Neisseriaceae</taxon>
        <taxon>Vitreoscilla</taxon>
    </lineage>
</organism>
<keyword evidence="2" id="KW-1185">Reference proteome</keyword>
<dbReference type="PROSITE" id="PS51257">
    <property type="entry name" value="PROKAR_LIPOPROTEIN"/>
    <property type="match status" value="1"/>
</dbReference>